<dbReference type="PANTHER" id="PTHR35337:SF1">
    <property type="entry name" value="SLR1478 PROTEIN"/>
    <property type="match status" value="1"/>
</dbReference>
<feature type="transmembrane region" description="Helical" evidence="1">
    <location>
        <begin position="112"/>
        <end position="132"/>
    </location>
</feature>
<dbReference type="RefSeq" id="WP_119795986.1">
    <property type="nucleotide sequence ID" value="NZ_QYZD01000033.1"/>
</dbReference>
<comment type="caution">
    <text evidence="2">The sequence shown here is derived from an EMBL/GenBank/DDBJ whole genome shotgun (WGS) entry which is preliminary data.</text>
</comment>
<keyword evidence="1" id="KW-0472">Membrane</keyword>
<keyword evidence="1" id="KW-1133">Transmembrane helix</keyword>
<feature type="transmembrane region" description="Helical" evidence="1">
    <location>
        <begin position="144"/>
        <end position="166"/>
    </location>
</feature>
<keyword evidence="1" id="KW-0812">Transmembrane</keyword>
<feature type="transmembrane region" description="Helical" evidence="1">
    <location>
        <begin position="82"/>
        <end position="100"/>
    </location>
</feature>
<protein>
    <submittedName>
        <fullName evidence="2">Stage II sporulation protein M</fullName>
    </submittedName>
</protein>
<feature type="transmembrane region" description="Helical" evidence="1">
    <location>
        <begin position="12"/>
        <end position="34"/>
    </location>
</feature>
<dbReference type="OrthoDB" id="2932013at2"/>
<organism evidence="2 3">
    <name type="scientific">Paenibacillus thiaminolyticus</name>
    <name type="common">Bacillus thiaminolyticus</name>
    <dbReference type="NCBI Taxonomy" id="49283"/>
    <lineage>
        <taxon>Bacteria</taxon>
        <taxon>Bacillati</taxon>
        <taxon>Bacillota</taxon>
        <taxon>Bacilli</taxon>
        <taxon>Bacillales</taxon>
        <taxon>Paenibacillaceae</taxon>
        <taxon>Paenibacillus</taxon>
    </lineage>
</organism>
<proteinExistence type="predicted"/>
<feature type="transmembrane region" description="Helical" evidence="1">
    <location>
        <begin position="54"/>
        <end position="77"/>
    </location>
</feature>
<dbReference type="AlphaFoldDB" id="A0A3A3GG72"/>
<dbReference type="PANTHER" id="PTHR35337">
    <property type="entry name" value="SLR1478 PROTEIN"/>
    <property type="match status" value="1"/>
</dbReference>
<reference evidence="2 3" key="1">
    <citation type="submission" date="2018-09" db="EMBL/GenBank/DDBJ databases">
        <title>Paenibacillus SK2017-BO5.</title>
        <authorList>
            <person name="Piskunova J.V."/>
            <person name="Dubiley S.A."/>
            <person name="Severinov K.V."/>
        </authorList>
    </citation>
    <scope>NUCLEOTIDE SEQUENCE [LARGE SCALE GENOMIC DNA]</scope>
    <source>
        <strain evidence="2 3">BO5</strain>
    </source>
</reference>
<dbReference type="Proteomes" id="UP000266177">
    <property type="component" value="Unassembled WGS sequence"/>
</dbReference>
<accession>A0A3A3GG72</accession>
<name>A0A3A3GG72_PANTH</name>
<evidence type="ECO:0000313" key="2">
    <source>
        <dbReference type="EMBL" id="RJG20621.1"/>
    </source>
</evidence>
<evidence type="ECO:0000256" key="1">
    <source>
        <dbReference type="SAM" id="Phobius"/>
    </source>
</evidence>
<sequence length="180" mass="19411">MIAQLYSRWKILFAISAAFYAAGILAGILSGSVMDTPSFAPMESGMWDIFKNNVVVGLIIISSGLITGGVLSSLIILCNGYIIGYTIIGVTSNYGLRPIMEGLVPHFFPESMALMLCAAMGFSFGKYLLLYMKGVEHRQGELRTVARDCMVISALFILLLLLASFIEAHVSAVMLEAQAG</sequence>
<dbReference type="Pfam" id="PF01944">
    <property type="entry name" value="SpoIIM"/>
    <property type="match status" value="1"/>
</dbReference>
<dbReference type="InterPro" id="IPR002798">
    <property type="entry name" value="SpoIIM-like"/>
</dbReference>
<gene>
    <name evidence="2" type="ORF">DQX05_24560</name>
</gene>
<dbReference type="EMBL" id="QYZD01000033">
    <property type="protein sequence ID" value="RJG20621.1"/>
    <property type="molecule type" value="Genomic_DNA"/>
</dbReference>
<evidence type="ECO:0000313" key="3">
    <source>
        <dbReference type="Proteomes" id="UP000266177"/>
    </source>
</evidence>